<comment type="caution">
    <text evidence="1">The sequence shown here is derived from an EMBL/GenBank/DDBJ whole genome shotgun (WGS) entry which is preliminary data.</text>
</comment>
<reference evidence="1 2" key="1">
    <citation type="journal article" date="2015" name="J. Microbiol.">
        <title>Sphingosinicella ginsenosidimutans sp. nov., with ginsenoside converting activity.</title>
        <authorList>
            <person name="Kim J.K."/>
            <person name="Kang M.S."/>
            <person name="Park S.C."/>
            <person name="Kim K.M."/>
            <person name="Choi K."/>
            <person name="Yoon M.H."/>
            <person name="Im W.T."/>
        </authorList>
    </citation>
    <scope>NUCLEOTIDE SEQUENCE [LARGE SCALE GENOMIC DNA]</scope>
    <source>
        <strain evidence="1 2">BS-11</strain>
    </source>
</reference>
<protein>
    <submittedName>
        <fullName evidence="1">Uncharacterized protein</fullName>
    </submittedName>
</protein>
<sequence>MFNRGDLEKISEFDEPDVRRSTSALVDILTKTMTDAEMKTGGRRLMVSSLASGQVNALCATNSWDEKHYHIFVDADLTVFCHSIAKLFAECLVRNNPFPGEASLDPVLVADNIRDPELQKRAADLFCSAVMRGTPRASEPWPPSPAAMMLVGLLSPALNMFPIAHELGHLHLGHLEAEQTRQIGVEGLEDLVASVYSHEDEFQADVVGSIVTMQTTIRLRIPHIYTALAPYIFLKSVETLDACFEVFGGQAGAMSFTHPSATERARKIRDAIAMQLRYHNTGKSFSAAVRVVDIISDGMRVAAVMNLRRLRSQGRVPRERIRLRVAENGTDVRILGLFPRLDDQ</sequence>
<evidence type="ECO:0000313" key="2">
    <source>
        <dbReference type="Proteomes" id="UP000321249"/>
    </source>
</evidence>
<dbReference type="OrthoDB" id="7605091at2"/>
<dbReference type="Proteomes" id="UP000321249">
    <property type="component" value="Unassembled WGS sequence"/>
</dbReference>
<proteinExistence type="predicted"/>
<evidence type="ECO:0000313" key="1">
    <source>
        <dbReference type="EMBL" id="TXC63505.1"/>
    </source>
</evidence>
<organism evidence="1 2">
    <name type="scientific">Allosphingosinicella ginsenosidimutans</name>
    <dbReference type="NCBI Taxonomy" id="1176539"/>
    <lineage>
        <taxon>Bacteria</taxon>
        <taxon>Pseudomonadati</taxon>
        <taxon>Pseudomonadota</taxon>
        <taxon>Alphaproteobacteria</taxon>
        <taxon>Sphingomonadales</taxon>
        <taxon>Sphingomonadaceae</taxon>
        <taxon>Allosphingosinicella</taxon>
    </lineage>
</organism>
<dbReference type="AlphaFoldDB" id="A0A5C6TUE1"/>
<keyword evidence="2" id="KW-1185">Reference proteome</keyword>
<accession>A0A5C6TUE1</accession>
<gene>
    <name evidence="1" type="ORF">FRZ32_07420</name>
</gene>
<dbReference type="RefSeq" id="WP_147042912.1">
    <property type="nucleotide sequence ID" value="NZ_BAABIR010000003.1"/>
</dbReference>
<dbReference type="EMBL" id="VOQQ01000001">
    <property type="protein sequence ID" value="TXC63505.1"/>
    <property type="molecule type" value="Genomic_DNA"/>
</dbReference>
<name>A0A5C6TUE1_9SPHN</name>